<dbReference type="EMBL" id="JAXIVS010000003">
    <property type="protein sequence ID" value="MDY7227028.1"/>
    <property type="molecule type" value="Genomic_DNA"/>
</dbReference>
<feature type="domain" description="CARDB" evidence="2">
    <location>
        <begin position="296"/>
        <end position="410"/>
    </location>
</feature>
<gene>
    <name evidence="3" type="ORF">SYV04_11530</name>
</gene>
<feature type="domain" description="CARDB" evidence="2">
    <location>
        <begin position="795"/>
        <end position="909"/>
    </location>
</feature>
<dbReference type="PROSITE" id="PS51257">
    <property type="entry name" value="PROKAR_LIPOPROTEIN"/>
    <property type="match status" value="1"/>
</dbReference>
<dbReference type="InterPro" id="IPR011635">
    <property type="entry name" value="CARDB"/>
</dbReference>
<feature type="domain" description="CARDB" evidence="2">
    <location>
        <begin position="919"/>
        <end position="1033"/>
    </location>
</feature>
<feature type="domain" description="CARDB" evidence="2">
    <location>
        <begin position="169"/>
        <end position="285"/>
    </location>
</feature>
<proteinExistence type="predicted"/>
<dbReference type="Pfam" id="PF07705">
    <property type="entry name" value="CARDB"/>
    <property type="match status" value="8"/>
</dbReference>
<protein>
    <submittedName>
        <fullName evidence="3">CARDB domain-containing protein</fullName>
    </submittedName>
</protein>
<evidence type="ECO:0000313" key="3">
    <source>
        <dbReference type="EMBL" id="MDY7227028.1"/>
    </source>
</evidence>
<dbReference type="InterPro" id="IPR013783">
    <property type="entry name" value="Ig-like_fold"/>
</dbReference>
<sequence length="1042" mass="105751">MNRRTGRVGSLLGAVALLATSGCESSADSDTAVELEATSQAVVSGPDFVVSAVTGPASATPGQQLTASVTLCNQGTQGGDTHVEVYLSTDTTITPHGPTAPSPDTYFGSASAQYLNAGQCQTLTVQGSAYVPADGAYYLGAVADPQNSVVEVLETNNAKAGTRLGIGNKPDFVVSAVTGPASVMPGGPGQQFPSSVTVCNQGTQGGSTPVEVYLSADTTITPNGPMAPSPDSYVGSVHSQYLNPGQCQTLTLQGSPYVPTEGAYYLGAVADPQGFTAELLEDNNIKLGGRIGIGNKPDFVVSTVTGPASALPGQQLSASVTVCNQGTVGGSAPVEVYLSTDTTITPNGPTAPSPDSYVGSASTQYLNAGQCQTLTVQGSAYVPAEGPYYLGAVADPQRSVVELIEDNNAKAGTRLGIGNKPDFVVSAVTGPASIRPGQQFTASVTVCNQGTQGGSAPAEVYLSADNTITPHGPTAPSPDSYVGVVSPQYLNPGQCQTLTVQGSAYVPADGPYYLGAVVDPQASIAELIENNNARAGTRLGIGNKPDFVVSAVTGPASVMQSGPGQQFPTSVTVCNEGTQPGSTHVEVYLSADTTITPYGPAVPSPDPFLGHAASEYLSPGQCQTLTVHGSAYVPTEGAYYLGAVADPQGSIAELLEDNNIKLGDRIGVGSKPDFVVSTVTGPASALPGQSLSASVTVCNQGTVGGSAPVEVYLSADTTITPNGPMAPSPDAYVGSASTQYLNAGQCQTLAVQGYAYVPTEGAYSLGAVVDPQSSLVELIEDNNAKAGTRLGIGNKPDFVVSAVTGPASIRPGQQFTASVTVCNQGTQGGSAPAEVYLSADRTITPHGPTAPSPDSYVGVVSPQYLTPGQCQTLTVQGYAYVPADGPYYLGAVVDPQASIAELIEDNNAKAGSRIGIGYKPDFVVSAVSSVSTVQLGQQLTASVTVCNQGTQAGSTYVETYLSADTTITLNGPMGPSPDTLMGYKSTATLSAGQCQVLSVVGPAYVPGTGKYYVGAVADPYSDLQEMFEDNNTKVGTLVTVTP</sequence>
<reference evidence="3 4" key="1">
    <citation type="submission" date="2023-12" db="EMBL/GenBank/DDBJ databases">
        <title>the genome sequence of Hyalangium sp. s54d21.</title>
        <authorList>
            <person name="Zhang X."/>
        </authorList>
    </citation>
    <scope>NUCLEOTIDE SEQUENCE [LARGE SCALE GENOMIC DNA]</scope>
    <source>
        <strain evidence="4">s54d21</strain>
    </source>
</reference>
<feature type="domain" description="CARDB" evidence="2">
    <location>
        <begin position="420"/>
        <end position="534"/>
    </location>
</feature>
<dbReference type="RefSeq" id="WP_321545745.1">
    <property type="nucleotide sequence ID" value="NZ_JAXIVS010000003.1"/>
</dbReference>
<feature type="domain" description="CARDB" evidence="2">
    <location>
        <begin position="671"/>
        <end position="785"/>
    </location>
</feature>
<evidence type="ECO:0000256" key="1">
    <source>
        <dbReference type="SAM" id="SignalP"/>
    </source>
</evidence>
<feature type="signal peptide" evidence="1">
    <location>
        <begin position="1"/>
        <end position="26"/>
    </location>
</feature>
<keyword evidence="1" id="KW-0732">Signal</keyword>
<feature type="domain" description="CARDB" evidence="2">
    <location>
        <begin position="544"/>
        <end position="660"/>
    </location>
</feature>
<accession>A0ABU5H0Q5</accession>
<name>A0ABU5H0Q5_9BACT</name>
<evidence type="ECO:0000313" key="4">
    <source>
        <dbReference type="Proteomes" id="UP001291309"/>
    </source>
</evidence>
<evidence type="ECO:0000259" key="2">
    <source>
        <dbReference type="Pfam" id="PF07705"/>
    </source>
</evidence>
<keyword evidence="4" id="KW-1185">Reference proteome</keyword>
<feature type="chain" id="PRO_5047062233" evidence="1">
    <location>
        <begin position="27"/>
        <end position="1042"/>
    </location>
</feature>
<comment type="caution">
    <text evidence="3">The sequence shown here is derived from an EMBL/GenBank/DDBJ whole genome shotgun (WGS) entry which is preliminary data.</text>
</comment>
<feature type="domain" description="CARDB" evidence="2">
    <location>
        <begin position="46"/>
        <end position="159"/>
    </location>
</feature>
<organism evidence="3 4">
    <name type="scientific">Hyalangium rubrum</name>
    <dbReference type="NCBI Taxonomy" id="3103134"/>
    <lineage>
        <taxon>Bacteria</taxon>
        <taxon>Pseudomonadati</taxon>
        <taxon>Myxococcota</taxon>
        <taxon>Myxococcia</taxon>
        <taxon>Myxococcales</taxon>
        <taxon>Cystobacterineae</taxon>
        <taxon>Archangiaceae</taxon>
        <taxon>Hyalangium</taxon>
    </lineage>
</organism>
<dbReference type="Gene3D" id="2.60.40.10">
    <property type="entry name" value="Immunoglobulins"/>
    <property type="match status" value="8"/>
</dbReference>
<dbReference type="Proteomes" id="UP001291309">
    <property type="component" value="Unassembled WGS sequence"/>
</dbReference>